<gene>
    <name evidence="10" type="ORF">MCU_01520</name>
</gene>
<dbReference type="RefSeq" id="WP_005774802.1">
    <property type="nucleotide sequence ID" value="NZ_JH725142.1"/>
</dbReference>
<organism evidence="10 11">
    <name type="scientific">Bartonella elizabethae Re6043vi</name>
    <dbReference type="NCBI Taxonomy" id="1094554"/>
    <lineage>
        <taxon>Bacteria</taxon>
        <taxon>Pseudomonadati</taxon>
        <taxon>Pseudomonadota</taxon>
        <taxon>Alphaproteobacteria</taxon>
        <taxon>Hyphomicrobiales</taxon>
        <taxon>Bartonellaceae</taxon>
        <taxon>Bartonella</taxon>
    </lineage>
</organism>
<dbReference type="EC" id="2.7.7.108" evidence="5"/>
<keyword evidence="1" id="KW-0808">Transferase</keyword>
<sequence length="1072" mass="122742">MKENTEQGASSTQEELQEQQIDAAVLKQINEAAQNFFYPNSKVLKNKYRIKDKEILKERCSDDVKKEMIKLLQEPPPEQFDAAYLKYLHHRLFSHAFEWAGHTREKPFTFEDNTVASMPIMKRAEFTKPFAIGRKIQEGLEKLDKTLAEKKNLQGLMREEFVEHAAGIMIDLHHVHPFREGNRRTKRLFIEKLAQAAGHTLDFSVVSKKRKDFVRMAAMERGDPEPMRHLLEDISHPEKLLILQEFTNSMQKLGMGEKNYYLTVVAKEGETYHGTYRGCGAKGFMMDAQGILILGNKKDLTPEQIQTLTSGETFSFTAPKAQSPDKKQQQTQQKTLLPEEKREALKNDEITEKSKDSASIPTKGKEKAHFASWIASHALNDSVKSMPQSLQEKEQRAQPMVHSASSMKQTQKDFQETILEMSHTATTDQISVQMTKETSSDHQKRAKQPLPKAMAYWEKTDTTPLTSQKKFSSSPNIEKDHTASHNFFYPNSITLKNKYAIKDSEQLKEQCAHDTAKAIIHLRQEEPPQRLSSTYLQYIHHTLFKKTFEWAGQTRDKPFTFEDGSVAYMLEMKKAGVHFASKKQIQEGLKNLDKTLAETNSLKGLTRETFVEHAAEMLIQLNYTHPFREGNGRTQRMFFEKLAQAAGHTLDFSLVTEKRMNLASTASLTHNDKDMMKHLLEDISNPEKILILKEFVDNMKHIGLKNIHHHLIMTAKEGHTYTGFYRGSGPNGFMLDANGTFIIGNKKDLTPEQIQTLRMGDALSFTAPSTQHPQEVLIPAEKIAPLTSSEIATRIKNNVLLQARRTEIETLCHIIYGNRHILQEKIERIHENHREGEQLTYQIATSPQSIAQLSGSNILGIKNNARANAEANILPLCKAIDCYINIFKQTERDILHDHHAKQRRCEQSVAMPKVWMQNLLSLPKEQQQETLSNSPELRGEMRVYIKKINERLSSSEHEAIKENNPEKLAKSLGTSAVKAKEILEIVKQTKEIEQNIHPLAFYDHQLSNRLAPKQHQSLPQQLSKKKTEKTWSNTLDKEASKAQKMPENIYQNIKRQKNMPSHKTEHAKAMTL</sequence>
<dbReference type="SUPFAM" id="SSF140931">
    <property type="entry name" value="Fic-like"/>
    <property type="match status" value="2"/>
</dbReference>
<evidence type="ECO:0000256" key="6">
    <source>
        <dbReference type="ARBA" id="ARBA00047939"/>
    </source>
</evidence>
<dbReference type="Gene3D" id="2.40.50.140">
    <property type="entry name" value="Nucleic acid-binding proteins"/>
    <property type="match status" value="2"/>
</dbReference>
<dbReference type="NCBIfam" id="NF033856">
    <property type="entry name" value="T4SS_effec_BID"/>
    <property type="match status" value="1"/>
</dbReference>
<feature type="region of interest" description="Disordered" evidence="8">
    <location>
        <begin position="1012"/>
        <end position="1041"/>
    </location>
</feature>
<accession>A0ABN0GJ07</accession>
<evidence type="ECO:0000256" key="1">
    <source>
        <dbReference type="ARBA" id="ARBA00022679"/>
    </source>
</evidence>
<protein>
    <recommendedName>
        <fullName evidence="5">protein adenylyltransferase</fullName>
        <ecNumber evidence="5">2.7.7.108</ecNumber>
    </recommendedName>
</protein>
<comment type="catalytic activity">
    <reaction evidence="6">
        <text>L-threonyl-[protein] + ATP = 3-O-(5'-adenylyl)-L-threonyl-[protein] + diphosphate</text>
        <dbReference type="Rhea" id="RHEA:54292"/>
        <dbReference type="Rhea" id="RHEA-COMP:11060"/>
        <dbReference type="Rhea" id="RHEA-COMP:13847"/>
        <dbReference type="ChEBI" id="CHEBI:30013"/>
        <dbReference type="ChEBI" id="CHEBI:30616"/>
        <dbReference type="ChEBI" id="CHEBI:33019"/>
        <dbReference type="ChEBI" id="CHEBI:138113"/>
        <dbReference type="EC" id="2.7.7.108"/>
    </reaction>
</comment>
<feature type="domain" description="Fido" evidence="9">
    <location>
        <begin position="531"/>
        <end position="685"/>
    </location>
</feature>
<dbReference type="PROSITE" id="PS51459">
    <property type="entry name" value="FIDO"/>
    <property type="match status" value="2"/>
</dbReference>
<dbReference type="InterPro" id="IPR036597">
    <property type="entry name" value="Fido-like_dom_sf"/>
</dbReference>
<evidence type="ECO:0000256" key="3">
    <source>
        <dbReference type="ARBA" id="ARBA00022741"/>
    </source>
</evidence>
<evidence type="ECO:0000256" key="5">
    <source>
        <dbReference type="ARBA" id="ARBA00034531"/>
    </source>
</evidence>
<dbReference type="InterPro" id="IPR040548">
    <property type="entry name" value="BepA_ID"/>
</dbReference>
<dbReference type="InterPro" id="IPR012340">
    <property type="entry name" value="NA-bd_OB-fold"/>
</dbReference>
<evidence type="ECO:0000256" key="7">
    <source>
        <dbReference type="ARBA" id="ARBA00048696"/>
    </source>
</evidence>
<comment type="catalytic activity">
    <reaction evidence="7">
        <text>L-tyrosyl-[protein] + ATP = O-(5'-adenylyl)-L-tyrosyl-[protein] + diphosphate</text>
        <dbReference type="Rhea" id="RHEA:54288"/>
        <dbReference type="Rhea" id="RHEA-COMP:10136"/>
        <dbReference type="Rhea" id="RHEA-COMP:13846"/>
        <dbReference type="ChEBI" id="CHEBI:30616"/>
        <dbReference type="ChEBI" id="CHEBI:33019"/>
        <dbReference type="ChEBI" id="CHEBI:46858"/>
        <dbReference type="ChEBI" id="CHEBI:83624"/>
        <dbReference type="EC" id="2.7.7.108"/>
    </reaction>
</comment>
<comment type="caution">
    <text evidence="10">The sequence shown here is derived from an EMBL/GenBank/DDBJ whole genome shotgun (WGS) entry which is preliminary data.</text>
</comment>
<dbReference type="Pfam" id="PF18543">
    <property type="entry name" value="ID"/>
    <property type="match status" value="2"/>
</dbReference>
<evidence type="ECO:0000313" key="10">
    <source>
        <dbReference type="EMBL" id="EJF82368.1"/>
    </source>
</evidence>
<keyword evidence="2" id="KW-0548">Nucleotidyltransferase</keyword>
<keyword evidence="3" id="KW-0547">Nucleotide-binding</keyword>
<keyword evidence="4" id="KW-0067">ATP-binding</keyword>
<evidence type="ECO:0000313" key="11">
    <source>
        <dbReference type="Proteomes" id="UP000008942"/>
    </source>
</evidence>
<dbReference type="PANTHER" id="PTHR39560:SF1">
    <property type="entry name" value="PROTEIN ADENYLYLTRANSFERASE FIC-RELATED"/>
    <property type="match status" value="1"/>
</dbReference>
<feature type="domain" description="Fido" evidence="9">
    <location>
        <begin position="80"/>
        <end position="233"/>
    </location>
</feature>
<dbReference type="Pfam" id="PF02661">
    <property type="entry name" value="Fic"/>
    <property type="match status" value="2"/>
</dbReference>
<proteinExistence type="predicted"/>
<dbReference type="InterPro" id="IPR003812">
    <property type="entry name" value="Fido"/>
</dbReference>
<reference evidence="10 11" key="1">
    <citation type="submission" date="2012-03" db="EMBL/GenBank/DDBJ databases">
        <title>The Genome Sequence of Bartonella elizabethae Re6043vi.</title>
        <authorList>
            <consortium name="The Broad Institute Genome Sequencing Platform"/>
            <consortium name="The Broad Institute Genome Sequencing Center for Infectious Disease"/>
            <person name="Feldgarden M."/>
            <person name="Kirby J."/>
            <person name="Kosoy M."/>
            <person name="Birtles R."/>
            <person name="Probert W.S."/>
            <person name="Chiaraviglio L."/>
            <person name="Young S.K."/>
            <person name="Zeng Q."/>
            <person name="Gargeya S."/>
            <person name="Fitzgerald M."/>
            <person name="Haas B."/>
            <person name="Abouelleil A."/>
            <person name="Alvarado L."/>
            <person name="Arachchi H.M."/>
            <person name="Berlin A."/>
            <person name="Chapman S.B."/>
            <person name="Gearin G."/>
            <person name="Goldberg J."/>
            <person name="Griggs A."/>
            <person name="Gujja S."/>
            <person name="Hansen M."/>
            <person name="Heiman D."/>
            <person name="Howarth C."/>
            <person name="Larimer J."/>
            <person name="Lui A."/>
            <person name="MacDonald P.J.P."/>
            <person name="McCowen C."/>
            <person name="Montmayeur A."/>
            <person name="Murphy C."/>
            <person name="Neiman D."/>
            <person name="Pearson M."/>
            <person name="Priest M."/>
            <person name="Roberts A."/>
            <person name="Saif S."/>
            <person name="Shea T."/>
            <person name="Sisk P."/>
            <person name="Stolte C."/>
            <person name="Sykes S."/>
            <person name="Wortman J."/>
            <person name="Nusbaum C."/>
            <person name="Birren B."/>
        </authorList>
    </citation>
    <scope>NUCLEOTIDE SEQUENCE [LARGE SCALE GENOMIC DNA]</scope>
    <source>
        <strain evidence="10 11">Re6043vi</strain>
    </source>
</reference>
<feature type="compositionally biased region" description="Basic and acidic residues" evidence="8">
    <location>
        <begin position="337"/>
        <end position="356"/>
    </location>
</feature>
<evidence type="ECO:0000259" key="9">
    <source>
        <dbReference type="PROSITE" id="PS51459"/>
    </source>
</evidence>
<name>A0ABN0GJ07_BAREL</name>
<feature type="region of interest" description="Disordered" evidence="8">
    <location>
        <begin position="316"/>
        <end position="364"/>
    </location>
</feature>
<evidence type="ECO:0000256" key="2">
    <source>
        <dbReference type="ARBA" id="ARBA00022695"/>
    </source>
</evidence>
<dbReference type="PANTHER" id="PTHR39560">
    <property type="entry name" value="PROTEIN ADENYLYLTRANSFERASE FIC-RELATED"/>
    <property type="match status" value="1"/>
</dbReference>
<evidence type="ECO:0000256" key="8">
    <source>
        <dbReference type="SAM" id="MobiDB-lite"/>
    </source>
</evidence>
<dbReference type="Proteomes" id="UP000008942">
    <property type="component" value="Unassembled WGS sequence"/>
</dbReference>
<evidence type="ECO:0000256" key="4">
    <source>
        <dbReference type="ARBA" id="ARBA00022840"/>
    </source>
</evidence>
<dbReference type="Gene3D" id="1.10.3290.10">
    <property type="entry name" value="Fido-like domain"/>
    <property type="match status" value="2"/>
</dbReference>
<keyword evidence="11" id="KW-1185">Reference proteome</keyword>
<dbReference type="EMBL" id="AILW01000028">
    <property type="protein sequence ID" value="EJF82368.1"/>
    <property type="molecule type" value="Genomic_DNA"/>
</dbReference>